<gene>
    <name evidence="7" type="ORF">B9H04_02920</name>
</gene>
<dbReference type="PIRSF" id="PIRSF015855">
    <property type="entry name" value="TypeIII_Mtase_mKpnI"/>
    <property type="match status" value="1"/>
</dbReference>
<evidence type="ECO:0000256" key="2">
    <source>
        <dbReference type="ARBA" id="ARBA00022603"/>
    </source>
</evidence>
<evidence type="ECO:0000256" key="4">
    <source>
        <dbReference type="ARBA" id="ARBA00022691"/>
    </source>
</evidence>
<organism evidence="7 8">
    <name type="scientific">Halorubrum ezzemoulense DSM 17463</name>
    <dbReference type="NCBI Taxonomy" id="1121945"/>
    <lineage>
        <taxon>Archaea</taxon>
        <taxon>Methanobacteriati</taxon>
        <taxon>Methanobacteriota</taxon>
        <taxon>Stenosarchaea group</taxon>
        <taxon>Halobacteria</taxon>
        <taxon>Halobacteriales</taxon>
        <taxon>Haloferacaceae</taxon>
        <taxon>Halorubrum</taxon>
    </lineage>
</organism>
<reference evidence="7 8" key="1">
    <citation type="submission" date="2017-04" db="EMBL/GenBank/DDBJ databases">
        <title>MLSA of the genus Halorubrum.</title>
        <authorList>
            <person name="De La Haba R."/>
            <person name="Sanchez-Porro C."/>
            <person name="Infante-Dominguez C."/>
            <person name="Ventosa A."/>
        </authorList>
    </citation>
    <scope>NUCLEOTIDE SEQUENCE [LARGE SCALE GENOMIC DNA]</scope>
    <source>
        <strain evidence="7 8">DSM 17463</strain>
    </source>
</reference>
<keyword evidence="2 7" id="KW-0489">Methyltransferase</keyword>
<comment type="similarity">
    <text evidence="1">Belongs to the N(4)/N(6)-methyltransferase family.</text>
</comment>
<dbReference type="EMBL" id="NEDJ01000005">
    <property type="protein sequence ID" value="OSP10391.1"/>
    <property type="molecule type" value="Genomic_DNA"/>
</dbReference>
<accession>A0A1X4HAP9</accession>
<protein>
    <submittedName>
        <fullName evidence="7">Site-specific DNA-methyltransferase</fullName>
    </submittedName>
</protein>
<evidence type="ECO:0000256" key="5">
    <source>
        <dbReference type="SAM" id="MobiDB-lite"/>
    </source>
</evidence>
<proteinExistence type="inferred from homology"/>
<dbReference type="Proteomes" id="UP000193587">
    <property type="component" value="Unassembled WGS sequence"/>
</dbReference>
<dbReference type="InterPro" id="IPR029063">
    <property type="entry name" value="SAM-dependent_MTases_sf"/>
</dbReference>
<dbReference type="PRINTS" id="PR00506">
    <property type="entry name" value="D21N6MTFRASE"/>
</dbReference>
<dbReference type="InterPro" id="IPR002941">
    <property type="entry name" value="DNA_methylase_N4/N6"/>
</dbReference>
<dbReference type="RefSeq" id="WP_049929370.1">
    <property type="nucleotide sequence ID" value="NZ_ATXS01000001.1"/>
</dbReference>
<dbReference type="InterPro" id="IPR002052">
    <property type="entry name" value="DNA_methylase_N6_adenine_CS"/>
</dbReference>
<evidence type="ECO:0000256" key="1">
    <source>
        <dbReference type="ARBA" id="ARBA00006594"/>
    </source>
</evidence>
<evidence type="ECO:0000259" key="6">
    <source>
        <dbReference type="Pfam" id="PF01555"/>
    </source>
</evidence>
<dbReference type="Gene3D" id="3.40.50.150">
    <property type="entry name" value="Vaccinia Virus protein VP39"/>
    <property type="match status" value="1"/>
</dbReference>
<evidence type="ECO:0000313" key="8">
    <source>
        <dbReference type="Proteomes" id="UP000193587"/>
    </source>
</evidence>
<name>A0A1X4HAP9_HALEZ</name>
<dbReference type="PROSITE" id="PS00092">
    <property type="entry name" value="N6_MTASE"/>
    <property type="match status" value="1"/>
</dbReference>
<feature type="region of interest" description="Disordered" evidence="5">
    <location>
        <begin position="261"/>
        <end position="282"/>
    </location>
</feature>
<dbReference type="AlphaFoldDB" id="A0A1X4HAP9"/>
<dbReference type="STRING" id="1121945.GCA_000421805_00068"/>
<evidence type="ECO:0000313" key="7">
    <source>
        <dbReference type="EMBL" id="OSP10391.1"/>
    </source>
</evidence>
<feature type="domain" description="DNA methylase N-4/N-6" evidence="6">
    <location>
        <begin position="114"/>
        <end position="441"/>
    </location>
</feature>
<dbReference type="GO" id="GO:0008170">
    <property type="term" value="F:N-methyltransferase activity"/>
    <property type="evidence" value="ECO:0007669"/>
    <property type="project" value="InterPro"/>
</dbReference>
<dbReference type="eggNOG" id="arCOG00108">
    <property type="taxonomic scope" value="Archaea"/>
</dbReference>
<dbReference type="GO" id="GO:0032259">
    <property type="term" value="P:methylation"/>
    <property type="evidence" value="ECO:0007669"/>
    <property type="project" value="UniProtKB-KW"/>
</dbReference>
<keyword evidence="4" id="KW-0949">S-adenosyl-L-methionine</keyword>
<comment type="caution">
    <text evidence="7">The sequence shown here is derived from an EMBL/GenBank/DDBJ whole genome shotgun (WGS) entry which is preliminary data.</text>
</comment>
<dbReference type="SUPFAM" id="SSF53335">
    <property type="entry name" value="S-adenosyl-L-methionine-dependent methyltransferases"/>
    <property type="match status" value="1"/>
</dbReference>
<dbReference type="InterPro" id="IPR002295">
    <property type="entry name" value="N4/N6-MTase_EcoPI_Mod-like"/>
</dbReference>
<dbReference type="Pfam" id="PF01555">
    <property type="entry name" value="N6_N4_Mtase"/>
    <property type="match status" value="1"/>
</dbReference>
<sequence length="627" mass="70930">MSDERDRLEKPSNAAAIRAKLREIVPSAFSEGELDAAKLESLLDADGESSGTERYELSWAGKREATARAQAATEQTLVPRPDESVDYGESGNHFIEGENLATLKTLQRSYQQRIKMIYLDPPYNTGSDFIYKDDYSTAAADYERETGQRTADGDKLVSNPETNGRYHSDWLSMMYPRLFLGRNLLRNDGAIFVSIDHNEHHNLRHLMDEIYGEDNYVGTFVWKRRTPDARNSGGMSIDHEYVVVYQRSDAFEMRGVEKSFDNYTNPDDDPRGPWVAGDLKNSRTKDERPTMFYEITDPETGHTYQPDPNSVWRLGEETMRQYIEEGRILFPDDGEGVPKFKRFQNEIESRYKPLSSWIETTTTDEDIELFEDAFDRTVLQTGMTGTATRELKSLFGYKAYDFPKSTDLIRKLIRHSVDGGDIVLDFFAGSGTTGHAVMQLNATEEFDDPVRFMLVQLDDELDEPRGEETTHAEVCERRLRLASEQVADDHDLPGAAPGLGFDKYTLGESRFERWGRPDTESEARAALERYAAGAGSAVDLTDPDAALVEVQLLLGFSLDAAVEALADHTYHLSEDDRDALVTFAESVTYETLTEFDLPADTQYVCLDGSLSDTDKERLNRDLSLRTI</sequence>
<keyword evidence="3 7" id="KW-0808">Transferase</keyword>
<evidence type="ECO:0000256" key="3">
    <source>
        <dbReference type="ARBA" id="ARBA00022679"/>
    </source>
</evidence>
<dbReference type="GO" id="GO:0003677">
    <property type="term" value="F:DNA binding"/>
    <property type="evidence" value="ECO:0007669"/>
    <property type="project" value="InterPro"/>
</dbReference>